<reference evidence="1 2" key="1">
    <citation type="journal article" date="2014" name="Int. J. Syst. Evol. Microbiol.">
        <title>Complete genome sequence of Corynebacterium casei LMG S-19264T (=DSM 44701T), isolated from a smear-ripened cheese.</title>
        <authorList>
            <consortium name="US DOE Joint Genome Institute (JGI-PGF)"/>
            <person name="Walter F."/>
            <person name="Albersmeier A."/>
            <person name="Kalinowski J."/>
            <person name="Ruckert C."/>
        </authorList>
    </citation>
    <scope>NUCLEOTIDE SEQUENCE [LARGE SCALE GENOMIC DNA]</scope>
    <source>
        <strain evidence="1 2">CGMCC 1.15358</strain>
    </source>
</reference>
<dbReference type="Proteomes" id="UP000598997">
    <property type="component" value="Unassembled WGS sequence"/>
</dbReference>
<protein>
    <submittedName>
        <fullName evidence="1">Uncharacterized protein</fullName>
    </submittedName>
</protein>
<dbReference type="AlphaFoldDB" id="A0A916YIX6"/>
<name>A0A916YIX6_9SPHN</name>
<sequence>MDEFMACPLGKLAEVTSTRCGTSSGRGAGKNRLDSRTQDRAACHGQGDEACGRHLARCHEVTDGERRDESKHCDPAECRKIDHGRFEPGRPYRHGNIGRGAQGAQDVLVEGEGISLRDF</sequence>
<evidence type="ECO:0000313" key="1">
    <source>
        <dbReference type="EMBL" id="GGD46967.1"/>
    </source>
</evidence>
<organism evidence="1 2">
    <name type="scientific">Croceicoccus pelagius</name>
    <dbReference type="NCBI Taxonomy" id="1703341"/>
    <lineage>
        <taxon>Bacteria</taxon>
        <taxon>Pseudomonadati</taxon>
        <taxon>Pseudomonadota</taxon>
        <taxon>Alphaproteobacteria</taxon>
        <taxon>Sphingomonadales</taxon>
        <taxon>Erythrobacteraceae</taxon>
        <taxon>Croceicoccus</taxon>
    </lineage>
</organism>
<gene>
    <name evidence="1" type="ORF">GCM10010989_21560</name>
</gene>
<proteinExistence type="predicted"/>
<keyword evidence="2" id="KW-1185">Reference proteome</keyword>
<comment type="caution">
    <text evidence="1">The sequence shown here is derived from an EMBL/GenBank/DDBJ whole genome shotgun (WGS) entry which is preliminary data.</text>
</comment>
<accession>A0A916YIX6</accession>
<dbReference type="EMBL" id="BMIO01000006">
    <property type="protein sequence ID" value="GGD46967.1"/>
    <property type="molecule type" value="Genomic_DNA"/>
</dbReference>
<evidence type="ECO:0000313" key="2">
    <source>
        <dbReference type="Proteomes" id="UP000598997"/>
    </source>
</evidence>